<sequence length="292" mass="33772">MSDYYWDDQIEYLKNTRWLYYNDDYLEFLVQRVWKIEKSVDIIDYGCGFGYLGLKLLPLLPEGSTYTGLDKGKELIKQAQDIFSKTSFQTTFIVDDIETVQVERQYDIAMSHAFLLHMTEPVTIIQKMIDSVVDEGRIICFEPHWIANMSNFELHGLEQSKIIQLGVLQKLFEEDTKRSGKDGNMGMKIPILLSQLGVRNVECRMSDKVNFLDQHIADSDKEKLFHALKEEGLGQEPNARNEVVAQLIERGLNPEEANRQYEAESVFTKNFSENSWLTYAPNMKITSGIVTR</sequence>
<dbReference type="RefSeq" id="WP_062833942.1">
    <property type="nucleotide sequence ID" value="NZ_BCNV01000001.1"/>
</dbReference>
<dbReference type="InterPro" id="IPR029063">
    <property type="entry name" value="SAM-dependent_MTases_sf"/>
</dbReference>
<reference evidence="3" key="2">
    <citation type="submission" date="2016-01" db="EMBL/GenBank/DDBJ databases">
        <title>Draft Genome Sequence of Paenibacillus amylolyticus Heshi-A3 that Was Isolated from Fermented Rice Bran with Aging Salted Mackerel, Which Was Named Heshiko as Traditional Fermented Seafood in Japan.</title>
        <authorList>
            <person name="Akuzawa S."/>
            <person name="Nakagawa J."/>
            <person name="Kanekatsu T."/>
            <person name="Kubota E."/>
            <person name="Ohtake R."/>
            <person name="Suzuki T."/>
            <person name="Kanesaki Y."/>
        </authorList>
    </citation>
    <scope>NUCLEOTIDE SEQUENCE [LARGE SCALE GENOMIC DNA]</scope>
    <source>
        <strain evidence="3">Heshi-A3</strain>
    </source>
</reference>
<name>A0A100VJV8_PAEAM</name>
<dbReference type="AlphaFoldDB" id="A0A100VJV8"/>
<dbReference type="Proteomes" id="UP000069697">
    <property type="component" value="Unassembled WGS sequence"/>
</dbReference>
<dbReference type="SUPFAM" id="SSF53335">
    <property type="entry name" value="S-adenosyl-L-methionine-dependent methyltransferases"/>
    <property type="match status" value="1"/>
</dbReference>
<protein>
    <submittedName>
        <fullName evidence="2">Methyltransferase</fullName>
    </submittedName>
</protein>
<feature type="domain" description="Methyltransferase" evidence="1">
    <location>
        <begin position="37"/>
        <end position="144"/>
    </location>
</feature>
<proteinExistence type="predicted"/>
<dbReference type="GO" id="GO:0032259">
    <property type="term" value="P:methylation"/>
    <property type="evidence" value="ECO:0007669"/>
    <property type="project" value="UniProtKB-KW"/>
</dbReference>
<reference evidence="2 3" key="1">
    <citation type="journal article" date="2016" name="Genome Announc.">
        <title>Draft Genome Sequence of Paenibacillus amylolyticus Heshi-A3, Isolated from Fermented Rice Bran in a Japanese Fermented Seafood Dish.</title>
        <authorList>
            <person name="Akuzawa S."/>
            <person name="Nagaoka J."/>
            <person name="Kanekatsu M."/>
            <person name="Kubota E."/>
            <person name="Ohtake R."/>
            <person name="Suzuki T."/>
            <person name="Kanesaki Y."/>
        </authorList>
    </citation>
    <scope>NUCLEOTIDE SEQUENCE [LARGE SCALE GENOMIC DNA]</scope>
    <source>
        <strain evidence="2 3">Heshi-A3</strain>
    </source>
</reference>
<keyword evidence="2" id="KW-0489">Methyltransferase</keyword>
<gene>
    <name evidence="2" type="ORF">PAHA3_1276</name>
</gene>
<keyword evidence="2" id="KW-0808">Transferase</keyword>
<dbReference type="GO" id="GO:0008168">
    <property type="term" value="F:methyltransferase activity"/>
    <property type="evidence" value="ECO:0007669"/>
    <property type="project" value="UniProtKB-KW"/>
</dbReference>
<dbReference type="InterPro" id="IPR025714">
    <property type="entry name" value="Methyltranfer_dom"/>
</dbReference>
<dbReference type="Pfam" id="PF13847">
    <property type="entry name" value="Methyltransf_31"/>
    <property type="match status" value="1"/>
</dbReference>
<organism evidence="2 3">
    <name type="scientific">Paenibacillus amylolyticus</name>
    <dbReference type="NCBI Taxonomy" id="1451"/>
    <lineage>
        <taxon>Bacteria</taxon>
        <taxon>Bacillati</taxon>
        <taxon>Bacillota</taxon>
        <taxon>Bacilli</taxon>
        <taxon>Bacillales</taxon>
        <taxon>Paenibacillaceae</taxon>
        <taxon>Paenibacillus</taxon>
    </lineage>
</organism>
<dbReference type="EMBL" id="BCNV01000001">
    <property type="protein sequence ID" value="GAS81202.1"/>
    <property type="molecule type" value="Genomic_DNA"/>
</dbReference>
<comment type="caution">
    <text evidence="2">The sequence shown here is derived from an EMBL/GenBank/DDBJ whole genome shotgun (WGS) entry which is preliminary data.</text>
</comment>
<dbReference type="Gene3D" id="1.10.150.350">
    <property type="match status" value="1"/>
</dbReference>
<evidence type="ECO:0000313" key="2">
    <source>
        <dbReference type="EMBL" id="GAS81202.1"/>
    </source>
</evidence>
<accession>A0A100VJV8</accession>
<dbReference type="Gene3D" id="3.40.50.150">
    <property type="entry name" value="Vaccinia Virus protein VP39"/>
    <property type="match status" value="1"/>
</dbReference>
<evidence type="ECO:0000313" key="3">
    <source>
        <dbReference type="Proteomes" id="UP000069697"/>
    </source>
</evidence>
<evidence type="ECO:0000259" key="1">
    <source>
        <dbReference type="Pfam" id="PF13847"/>
    </source>
</evidence>
<dbReference type="PANTHER" id="PTHR43861">
    <property type="entry name" value="TRANS-ACONITATE 2-METHYLTRANSFERASE-RELATED"/>
    <property type="match status" value="1"/>
</dbReference>